<proteinExistence type="predicted"/>
<keyword evidence="3" id="KW-1185">Reference proteome</keyword>
<gene>
    <name evidence="2" type="ORF">GCM10009613_60530</name>
</gene>
<evidence type="ECO:0000313" key="2">
    <source>
        <dbReference type="EMBL" id="GAA1401737.1"/>
    </source>
</evidence>
<dbReference type="InterPro" id="IPR026467">
    <property type="entry name" value="Ser/Gly_Cys_C_dom"/>
</dbReference>
<feature type="transmembrane region" description="Helical" evidence="1">
    <location>
        <begin position="192"/>
        <end position="211"/>
    </location>
</feature>
<protein>
    <recommendedName>
        <fullName evidence="4">TIGR04222 domain-containing membrane protein</fullName>
    </recommendedName>
</protein>
<evidence type="ECO:0000313" key="3">
    <source>
        <dbReference type="Proteomes" id="UP001501414"/>
    </source>
</evidence>
<dbReference type="Proteomes" id="UP001501414">
    <property type="component" value="Unassembled WGS sequence"/>
</dbReference>
<dbReference type="EMBL" id="BAAAJK010000053">
    <property type="protein sequence ID" value="GAA1401737.1"/>
    <property type="molecule type" value="Genomic_DNA"/>
</dbReference>
<dbReference type="NCBIfam" id="TIGR04222">
    <property type="entry name" value="near_uncomplex"/>
    <property type="match status" value="1"/>
</dbReference>
<evidence type="ECO:0008006" key="4">
    <source>
        <dbReference type="Google" id="ProtNLM"/>
    </source>
</evidence>
<evidence type="ECO:0000256" key="1">
    <source>
        <dbReference type="SAM" id="Phobius"/>
    </source>
</evidence>
<feature type="transmembrane region" description="Helical" evidence="1">
    <location>
        <begin position="20"/>
        <end position="46"/>
    </location>
</feature>
<dbReference type="RefSeq" id="WP_344029210.1">
    <property type="nucleotide sequence ID" value="NZ_BAAAJK010000053.1"/>
</dbReference>
<organism evidence="2 3">
    <name type="scientific">Pseudonocardia kongjuensis</name>
    <dbReference type="NCBI Taxonomy" id="102227"/>
    <lineage>
        <taxon>Bacteria</taxon>
        <taxon>Bacillati</taxon>
        <taxon>Actinomycetota</taxon>
        <taxon>Actinomycetes</taxon>
        <taxon>Pseudonocardiales</taxon>
        <taxon>Pseudonocardiaceae</taxon>
        <taxon>Pseudonocardia</taxon>
    </lineage>
</organism>
<accession>A0ABP4IXL6</accession>
<reference evidence="3" key="1">
    <citation type="journal article" date="2019" name="Int. J. Syst. Evol. Microbiol.">
        <title>The Global Catalogue of Microorganisms (GCM) 10K type strain sequencing project: providing services to taxonomists for standard genome sequencing and annotation.</title>
        <authorList>
            <consortium name="The Broad Institute Genomics Platform"/>
            <consortium name="The Broad Institute Genome Sequencing Center for Infectious Disease"/>
            <person name="Wu L."/>
            <person name="Ma J."/>
        </authorList>
    </citation>
    <scope>NUCLEOTIDE SEQUENCE [LARGE SCALE GENOMIC DNA]</scope>
    <source>
        <strain evidence="3">JCM 11896</strain>
    </source>
</reference>
<keyword evidence="1" id="KW-1133">Transmembrane helix</keyword>
<sequence>MKRADLHGEAGMGTNLTGETWGVSASAFLTAYLLLALVVTALTLWYRSRVVAGDPAGVRTVDGRPEDVAYLNGGPALAVYAALSAMHVDGTVLTSDRTPGQVRAGGPVTRSATGLQRAIHRSAHRLIPCRSLGTHAAVAAELHRIARRLEVAGLVLGAPGRDRLRSAAVAPGLVAALGLVRVLAGLANGRPVGALLAATLAMVAVTVLLGARIPVRTRAGDEALRRVRERHPELAPSMRPDWTAIGPAAAALSVGAFGLGAMLAAEPAFAEELAAQRAVALGGRG</sequence>
<comment type="caution">
    <text evidence="2">The sequence shown here is derived from an EMBL/GenBank/DDBJ whole genome shotgun (WGS) entry which is preliminary data.</text>
</comment>
<keyword evidence="1" id="KW-0812">Transmembrane</keyword>
<name>A0ABP4IXL6_9PSEU</name>
<keyword evidence="1" id="KW-0472">Membrane</keyword>
<feature type="transmembrane region" description="Helical" evidence="1">
    <location>
        <begin position="167"/>
        <end position="186"/>
    </location>
</feature>